<name>A0A2A9MFI0_BESBE</name>
<dbReference type="EMBL" id="NWUJ01000002">
    <property type="protein sequence ID" value="PFH37258.1"/>
    <property type="molecule type" value="Genomic_DNA"/>
</dbReference>
<dbReference type="KEGG" id="bbes:BESB_037160"/>
<sequence length="326" mass="35265">MAAASCGSCAALVSPLSRSQRQLLLATSSGPSVRHFASRTSSPLTAAPLIAAPLTAAPLTAAPLTAAPLTAAPLTAAPLTAAPLTAAPLPRLAASHGAVRSSHARFAARHFSSTGSFSPSLFARLRAKLNEMHRFWLQKTLLEKARYYSVVANTAFIVFMSTRLLDLQKKTDSLWEEELSKKSGESEDWKCYHVHRLFHSQCRDLPSTFWSSGVRTPKGGPADACTPLARERSGNGDPKAQQGDAAAVDILCRKLELEIEKCRDSLVRYLPKETPAMQEITDITNLPPWIKDRPVYVHYFAHKKRANGDGEQGVAEPPPPACSSCQ</sequence>
<dbReference type="AlphaFoldDB" id="A0A2A9MFI0"/>
<comment type="caution">
    <text evidence="2">The sequence shown here is derived from an EMBL/GenBank/DDBJ whole genome shotgun (WGS) entry which is preliminary data.</text>
</comment>
<evidence type="ECO:0000256" key="1">
    <source>
        <dbReference type="SAM" id="MobiDB-lite"/>
    </source>
</evidence>
<dbReference type="RefSeq" id="XP_029221267.1">
    <property type="nucleotide sequence ID" value="XM_029362302.1"/>
</dbReference>
<reference evidence="2 3" key="1">
    <citation type="submission" date="2017-09" db="EMBL/GenBank/DDBJ databases">
        <title>Genome sequencing of Besnoitia besnoiti strain Bb-Ger1.</title>
        <authorList>
            <person name="Schares G."/>
            <person name="Venepally P."/>
            <person name="Lorenzi H.A."/>
        </authorList>
    </citation>
    <scope>NUCLEOTIDE SEQUENCE [LARGE SCALE GENOMIC DNA]</scope>
    <source>
        <strain evidence="2 3">Bb-Ger1</strain>
    </source>
</reference>
<dbReference type="Proteomes" id="UP000224006">
    <property type="component" value="Chromosome II"/>
</dbReference>
<dbReference type="OrthoDB" id="333594at2759"/>
<proteinExistence type="predicted"/>
<protein>
    <submittedName>
        <fullName evidence="2">Uncharacterized protein</fullName>
    </submittedName>
</protein>
<feature type="compositionally biased region" description="Pro residues" evidence="1">
    <location>
        <begin position="316"/>
        <end position="326"/>
    </location>
</feature>
<accession>A0A2A9MFI0</accession>
<feature type="region of interest" description="Disordered" evidence="1">
    <location>
        <begin position="307"/>
        <end position="326"/>
    </location>
</feature>
<dbReference type="GeneID" id="40308697"/>
<gene>
    <name evidence="2" type="ORF">BESB_037160</name>
</gene>
<evidence type="ECO:0000313" key="2">
    <source>
        <dbReference type="EMBL" id="PFH37258.1"/>
    </source>
</evidence>
<keyword evidence="3" id="KW-1185">Reference proteome</keyword>
<dbReference type="VEuPathDB" id="ToxoDB:BESB_037160"/>
<organism evidence="2 3">
    <name type="scientific">Besnoitia besnoiti</name>
    <name type="common">Apicomplexan protozoan</name>
    <dbReference type="NCBI Taxonomy" id="94643"/>
    <lineage>
        <taxon>Eukaryota</taxon>
        <taxon>Sar</taxon>
        <taxon>Alveolata</taxon>
        <taxon>Apicomplexa</taxon>
        <taxon>Conoidasida</taxon>
        <taxon>Coccidia</taxon>
        <taxon>Eucoccidiorida</taxon>
        <taxon>Eimeriorina</taxon>
        <taxon>Sarcocystidae</taxon>
        <taxon>Besnoitia</taxon>
    </lineage>
</organism>
<evidence type="ECO:0000313" key="3">
    <source>
        <dbReference type="Proteomes" id="UP000224006"/>
    </source>
</evidence>